<evidence type="ECO:0000313" key="2">
    <source>
        <dbReference type="EMBL" id="MCP9761495.1"/>
    </source>
</evidence>
<dbReference type="AlphaFoldDB" id="A0AAE3GZH0"/>
<dbReference type="CDD" id="cd00371">
    <property type="entry name" value="HMA"/>
    <property type="match status" value="1"/>
</dbReference>
<organism evidence="2 3">
    <name type="scientific">Lacihabitans soyangensis</name>
    <dbReference type="NCBI Taxonomy" id="869394"/>
    <lineage>
        <taxon>Bacteria</taxon>
        <taxon>Pseudomonadati</taxon>
        <taxon>Bacteroidota</taxon>
        <taxon>Cytophagia</taxon>
        <taxon>Cytophagales</taxon>
        <taxon>Leadbetterellaceae</taxon>
        <taxon>Lacihabitans</taxon>
    </lineage>
</organism>
<reference evidence="2 3" key="1">
    <citation type="submission" date="2018-11" db="EMBL/GenBank/DDBJ databases">
        <title>Novel bacteria species description.</title>
        <authorList>
            <person name="Han J.-H."/>
        </authorList>
    </citation>
    <scope>NUCLEOTIDE SEQUENCE [LARGE SCALE GENOMIC DNA]</scope>
    <source>
        <strain evidence="2 3">KCTC23259</strain>
    </source>
</reference>
<gene>
    <name evidence="2" type="ORF">EGI31_00900</name>
</gene>
<protein>
    <submittedName>
        <fullName evidence="2">DUF3347 domain-containing protein</fullName>
    </submittedName>
</protein>
<keyword evidence="3" id="KW-1185">Reference proteome</keyword>
<sequence>MKSIPKILITIFILLSVVACKAQIKNALSETVKIYGNCEMCEATIEKAGNVKKIAEVDWNEETKMATLTFDSKKTNRDEILKRIALAGYDSDSYLAPLDTYSQLPSCCQYERKVKLTENKESVGATVSKTDMHDHSDMPAQKQEIQTLKAVFDNYFALKDALIKTDGGLASNKAGELLSAISAVKMEKLTAEEHTVWMKVVKDLGLDAEHIADTKDPSHQREHFIPLSKNMYQLIKVSKQASPVYYQFCPMANDGKGANWLSKENSVKNPYYGSMMLTCGSTIETIK</sequence>
<dbReference type="Pfam" id="PF11827">
    <property type="entry name" value="DUF3347"/>
    <property type="match status" value="1"/>
</dbReference>
<dbReference type="SUPFAM" id="SSF55008">
    <property type="entry name" value="HMA, heavy metal-associated domain"/>
    <property type="match status" value="1"/>
</dbReference>
<proteinExistence type="predicted"/>
<dbReference type="InterPro" id="IPR006121">
    <property type="entry name" value="HMA_dom"/>
</dbReference>
<dbReference type="Gene3D" id="3.30.70.100">
    <property type="match status" value="1"/>
</dbReference>
<dbReference type="Proteomes" id="UP001204144">
    <property type="component" value="Unassembled WGS sequence"/>
</dbReference>
<dbReference type="InterPro" id="IPR021782">
    <property type="entry name" value="DUF3347"/>
</dbReference>
<feature type="domain" description="DUF3347" evidence="1">
    <location>
        <begin position="151"/>
        <end position="240"/>
    </location>
</feature>
<accession>A0AAE3GZH0</accession>
<evidence type="ECO:0000313" key="3">
    <source>
        <dbReference type="Proteomes" id="UP001204144"/>
    </source>
</evidence>
<evidence type="ECO:0000259" key="1">
    <source>
        <dbReference type="Pfam" id="PF11827"/>
    </source>
</evidence>
<dbReference type="RefSeq" id="WP_255035230.1">
    <property type="nucleotide sequence ID" value="NZ_RJUF01000001.1"/>
</dbReference>
<dbReference type="InterPro" id="IPR036163">
    <property type="entry name" value="HMA_dom_sf"/>
</dbReference>
<name>A0AAE3GZH0_9BACT</name>
<dbReference type="EMBL" id="RJUF01000001">
    <property type="protein sequence ID" value="MCP9761495.1"/>
    <property type="molecule type" value="Genomic_DNA"/>
</dbReference>
<dbReference type="PROSITE" id="PS51257">
    <property type="entry name" value="PROKAR_LIPOPROTEIN"/>
    <property type="match status" value="1"/>
</dbReference>
<comment type="caution">
    <text evidence="2">The sequence shown here is derived from an EMBL/GenBank/DDBJ whole genome shotgun (WGS) entry which is preliminary data.</text>
</comment>
<dbReference type="GO" id="GO:0046872">
    <property type="term" value="F:metal ion binding"/>
    <property type="evidence" value="ECO:0007669"/>
    <property type="project" value="InterPro"/>
</dbReference>